<reference evidence="3" key="1">
    <citation type="submission" date="2017-04" db="EMBL/GenBank/DDBJ databases">
        <authorList>
            <person name="Varghese N."/>
            <person name="Submissions S."/>
        </authorList>
    </citation>
    <scope>NUCLEOTIDE SEQUENCE [LARGE SCALE GENOMIC DNA]</scope>
    <source>
        <strain evidence="3">DSM 16537</strain>
    </source>
</reference>
<dbReference type="AlphaFoldDB" id="A0A1W2HB26"/>
<feature type="transmembrane region" description="Helical" evidence="1">
    <location>
        <begin position="392"/>
        <end position="417"/>
    </location>
</feature>
<dbReference type="PANTHER" id="PTHR34289:SF8">
    <property type="entry name" value="DUF819 DOMAIN-CONTAINING PROTEIN"/>
    <property type="match status" value="1"/>
</dbReference>
<name>A0A1W2HB26_9BACT</name>
<dbReference type="Pfam" id="PF05684">
    <property type="entry name" value="DUF819"/>
    <property type="match status" value="1"/>
</dbReference>
<protein>
    <submittedName>
        <fullName evidence="2">Uncharacterized membrane protein</fullName>
    </submittedName>
</protein>
<keyword evidence="1" id="KW-0812">Transmembrane</keyword>
<dbReference type="RefSeq" id="WP_084122889.1">
    <property type="nucleotide sequence ID" value="NZ_LT838813.1"/>
</dbReference>
<feature type="transmembrane region" description="Helical" evidence="1">
    <location>
        <begin position="128"/>
        <end position="149"/>
    </location>
</feature>
<feature type="transmembrane region" description="Helical" evidence="1">
    <location>
        <begin position="277"/>
        <end position="299"/>
    </location>
</feature>
<dbReference type="PANTHER" id="PTHR34289">
    <property type="entry name" value="PROTEIN, PUTATIVE (DUF819)-RELATED"/>
    <property type="match status" value="1"/>
</dbReference>
<feature type="transmembrane region" description="Helical" evidence="1">
    <location>
        <begin position="189"/>
        <end position="210"/>
    </location>
</feature>
<keyword evidence="1" id="KW-0472">Membrane</keyword>
<feature type="transmembrane region" description="Helical" evidence="1">
    <location>
        <begin position="36"/>
        <end position="58"/>
    </location>
</feature>
<feature type="transmembrane region" description="Helical" evidence="1">
    <location>
        <begin position="98"/>
        <end position="116"/>
    </location>
</feature>
<evidence type="ECO:0000256" key="1">
    <source>
        <dbReference type="SAM" id="Phobius"/>
    </source>
</evidence>
<dbReference type="InterPro" id="IPR008537">
    <property type="entry name" value="DUF819"/>
</dbReference>
<feature type="transmembrane region" description="Helical" evidence="1">
    <location>
        <begin position="311"/>
        <end position="330"/>
    </location>
</feature>
<feature type="transmembrane region" description="Helical" evidence="1">
    <location>
        <begin position="252"/>
        <end position="271"/>
    </location>
</feature>
<evidence type="ECO:0000313" key="2">
    <source>
        <dbReference type="EMBL" id="SMD45932.1"/>
    </source>
</evidence>
<dbReference type="Proteomes" id="UP000192333">
    <property type="component" value="Chromosome I"/>
</dbReference>
<feature type="transmembrane region" description="Helical" evidence="1">
    <location>
        <begin position="336"/>
        <end position="354"/>
    </location>
</feature>
<keyword evidence="3" id="KW-1185">Reference proteome</keyword>
<keyword evidence="1" id="KW-1133">Transmembrane helix</keyword>
<feature type="transmembrane region" description="Helical" evidence="1">
    <location>
        <begin position="366"/>
        <end position="386"/>
    </location>
</feature>
<evidence type="ECO:0000313" key="3">
    <source>
        <dbReference type="Proteomes" id="UP000192333"/>
    </source>
</evidence>
<dbReference type="EMBL" id="LT838813">
    <property type="protein sequence ID" value="SMD45932.1"/>
    <property type="molecule type" value="Genomic_DNA"/>
</dbReference>
<accession>A0A1W2HB26</accession>
<organism evidence="2 3">
    <name type="scientific">Aquiflexum balticum DSM 16537</name>
    <dbReference type="NCBI Taxonomy" id="758820"/>
    <lineage>
        <taxon>Bacteria</taxon>
        <taxon>Pseudomonadati</taxon>
        <taxon>Bacteroidota</taxon>
        <taxon>Cytophagia</taxon>
        <taxon>Cytophagales</taxon>
        <taxon>Cyclobacteriaceae</taxon>
        <taxon>Aquiflexum</taxon>
    </lineage>
</organism>
<proteinExistence type="predicted"/>
<dbReference type="OrthoDB" id="653763at2"/>
<feature type="transmembrane region" description="Helical" evidence="1">
    <location>
        <begin position="6"/>
        <end position="24"/>
    </location>
</feature>
<gene>
    <name evidence="2" type="ORF">SAMN00777080_4605</name>
</gene>
<sequence length="420" mass="46020">MTLTILVLILFYIFMPVVILFLCYKYPFINKLGPVILAYIFGLILGNSGILPSMGSYLNDYLITNPKAGISDIELMLGQKLLTDNDLLAFRIYKLKDTLTSITILLAIPMMLFSANIRDWGRLAGKTFVSMIIGLFSVVTMIVLGFFIFRESGINDLWKLSGLLVGVYTGGTPNLASLKLMLDVDAETYILTHTYDLIVGVFYLSFLLTIGKKIFIRYLPAFPASLIENKIIETDQKESFWIPLHAKYFKPLLKAFGVTFVILLSAGGLAILVPESLLMVVVILTITTLAILASLIPAINQIRFSFESGMYLILIFSLVVASMADVRNFAGLTPGLLGYISLAVFGSLGLHFLLSKLFKVDAHTTMITSVAFICSPPFVPVIAGALGNKQIVVSGISVGIIGYALGNYLGFLVANLLKMI</sequence>